<evidence type="ECO:0000313" key="1">
    <source>
        <dbReference type="EMBL" id="VDD11112.1"/>
    </source>
</evidence>
<proteinExistence type="predicted"/>
<organism evidence="1">
    <name type="scientific">Brassica oleracea</name>
    <name type="common">Wild cabbage</name>
    <dbReference type="NCBI Taxonomy" id="3712"/>
    <lineage>
        <taxon>Eukaryota</taxon>
        <taxon>Viridiplantae</taxon>
        <taxon>Streptophyta</taxon>
        <taxon>Embryophyta</taxon>
        <taxon>Tracheophyta</taxon>
        <taxon>Spermatophyta</taxon>
        <taxon>Magnoliopsida</taxon>
        <taxon>eudicotyledons</taxon>
        <taxon>Gunneridae</taxon>
        <taxon>Pentapetalae</taxon>
        <taxon>rosids</taxon>
        <taxon>malvids</taxon>
        <taxon>Brassicales</taxon>
        <taxon>Brassicaceae</taxon>
        <taxon>Brassiceae</taxon>
        <taxon>Brassica</taxon>
    </lineage>
</organism>
<dbReference type="AlphaFoldDB" id="A0A3P6CRX8"/>
<sequence>MSTSYLQWFIMRNARGRSSEEVCLRGWFCLVTTSICSTFSTGCILPLAISPTRSFMAGGSQMLPLFKKAFIRRGFFKETCLVPSLLSTLVVEKKSSVMDIALRTWLKLL</sequence>
<name>A0A3P6CRX8_BRAOL</name>
<accession>A0A3P6CRX8</accession>
<protein>
    <submittedName>
        <fullName evidence="1">Uncharacterized protein</fullName>
    </submittedName>
</protein>
<dbReference type="EMBL" id="LR031873">
    <property type="protein sequence ID" value="VDD11112.1"/>
    <property type="molecule type" value="Genomic_DNA"/>
</dbReference>
<reference evidence="1" key="1">
    <citation type="submission" date="2018-11" db="EMBL/GenBank/DDBJ databases">
        <authorList>
            <consortium name="Genoscope - CEA"/>
            <person name="William W."/>
        </authorList>
    </citation>
    <scope>NUCLEOTIDE SEQUENCE</scope>
</reference>
<gene>
    <name evidence="1" type="ORF">BOLC4T25988H</name>
</gene>